<keyword evidence="3" id="KW-1185">Reference proteome</keyword>
<dbReference type="Pfam" id="PF00067">
    <property type="entry name" value="p450"/>
    <property type="match status" value="1"/>
</dbReference>
<sequence>MNAIARISDFDDPGFDPFKTFDTAAGLFEIMDPWPRFHELAARGPVQVGSLREQFGLEEFALWSDVPSYMVFGTEAVTKAYLKAPTFSNEIMMRVYAESFGASINGMDAPEHTRYRRLFQQAFMPKQVLSWGSHLVPEVVNRLIDGFVGNGKADLVREFTSRYPFDVVYAQLGLPKDEGALFHKLAVGLMCIMVDYPHAVEASRKMGDYLLKLLNERRQGHGDDIVTMLAQAEVGGERLPDDIAVSFLRQLLNASGDTTYRGTSALLVGLLTNPDQLAAIRADRSLVDQAIDEALRWDGPLTAMTRQTLCDVELMGVTIPAGAKVDVVQATLNRDPSRYPDPDKFDIFREQKRHAAFALGPHVCIGQHLARIEMNRAVNALLDRLPNLRLDPDYPPPQIVGFNSRAPIELRVLFDS</sequence>
<dbReference type="GO" id="GO:0016705">
    <property type="term" value="F:oxidoreductase activity, acting on paired donors, with incorporation or reduction of molecular oxygen"/>
    <property type="evidence" value="ECO:0007669"/>
    <property type="project" value="InterPro"/>
</dbReference>
<dbReference type="InterPro" id="IPR002397">
    <property type="entry name" value="Cyt_P450_B"/>
</dbReference>
<dbReference type="InterPro" id="IPR036396">
    <property type="entry name" value="Cyt_P450_sf"/>
</dbReference>
<organism evidence="2 3">
    <name type="scientific">Sphingopyxis flava</name>
    <dbReference type="NCBI Taxonomy" id="1507287"/>
    <lineage>
        <taxon>Bacteria</taxon>
        <taxon>Pseudomonadati</taxon>
        <taxon>Pseudomonadota</taxon>
        <taxon>Alphaproteobacteria</taxon>
        <taxon>Sphingomonadales</taxon>
        <taxon>Sphingomonadaceae</taxon>
        <taxon>Sphingopyxis</taxon>
    </lineage>
</organism>
<evidence type="ECO:0000313" key="2">
    <source>
        <dbReference type="EMBL" id="SKC02675.1"/>
    </source>
</evidence>
<dbReference type="AlphaFoldDB" id="A0A1T5G2G3"/>
<proteinExistence type="inferred from homology"/>
<dbReference type="RefSeq" id="WP_079640203.1">
    <property type="nucleotide sequence ID" value="NZ_FUYP01000054.1"/>
</dbReference>
<dbReference type="GO" id="GO:0005506">
    <property type="term" value="F:iron ion binding"/>
    <property type="evidence" value="ECO:0007669"/>
    <property type="project" value="InterPro"/>
</dbReference>
<reference evidence="3" key="1">
    <citation type="submission" date="2017-02" db="EMBL/GenBank/DDBJ databases">
        <authorList>
            <person name="Varghese N."/>
            <person name="Submissions S."/>
        </authorList>
    </citation>
    <scope>NUCLEOTIDE SEQUENCE [LARGE SCALE GENOMIC DNA]</scope>
    <source>
        <strain evidence="3">R11H</strain>
    </source>
</reference>
<dbReference type="OrthoDB" id="5522954at2"/>
<dbReference type="PANTHER" id="PTHR46696:SF3">
    <property type="entry name" value="PULCHERRIMINIC ACID SYNTHASE"/>
    <property type="match status" value="1"/>
</dbReference>
<dbReference type="SUPFAM" id="SSF48264">
    <property type="entry name" value="Cytochrome P450"/>
    <property type="match status" value="1"/>
</dbReference>
<evidence type="ECO:0000313" key="3">
    <source>
        <dbReference type="Proteomes" id="UP000190044"/>
    </source>
</evidence>
<dbReference type="InterPro" id="IPR001128">
    <property type="entry name" value="Cyt_P450"/>
</dbReference>
<dbReference type="GO" id="GO:0020037">
    <property type="term" value="F:heme binding"/>
    <property type="evidence" value="ECO:0007669"/>
    <property type="project" value="InterPro"/>
</dbReference>
<dbReference type="EMBL" id="FUYP01000054">
    <property type="protein sequence ID" value="SKC02675.1"/>
    <property type="molecule type" value="Genomic_DNA"/>
</dbReference>
<dbReference type="PANTHER" id="PTHR46696">
    <property type="entry name" value="P450, PUTATIVE (EUROFUNG)-RELATED"/>
    <property type="match status" value="1"/>
</dbReference>
<dbReference type="GO" id="GO:0004497">
    <property type="term" value="F:monooxygenase activity"/>
    <property type="evidence" value="ECO:0007669"/>
    <property type="project" value="InterPro"/>
</dbReference>
<accession>A0A1T5G2G3</accession>
<dbReference type="Gene3D" id="1.10.630.10">
    <property type="entry name" value="Cytochrome P450"/>
    <property type="match status" value="1"/>
</dbReference>
<dbReference type="Proteomes" id="UP000190044">
    <property type="component" value="Unassembled WGS sequence"/>
</dbReference>
<comment type="similarity">
    <text evidence="1">Belongs to the cytochrome P450 family.</text>
</comment>
<dbReference type="PRINTS" id="PR00359">
    <property type="entry name" value="BP450"/>
</dbReference>
<evidence type="ECO:0000256" key="1">
    <source>
        <dbReference type="ARBA" id="ARBA00010617"/>
    </source>
</evidence>
<name>A0A1T5G2G3_9SPHN</name>
<protein>
    <submittedName>
        <fullName evidence="2">Cytochrome P450</fullName>
    </submittedName>
</protein>
<gene>
    <name evidence="2" type="ORF">SAMN06295937_10543</name>
</gene>